<dbReference type="AlphaFoldDB" id="G5J6E8"/>
<evidence type="ECO:0000313" key="3">
    <source>
        <dbReference type="Proteomes" id="UP000003477"/>
    </source>
</evidence>
<dbReference type="GO" id="GO:0016301">
    <property type="term" value="F:kinase activity"/>
    <property type="evidence" value="ECO:0007669"/>
    <property type="project" value="UniProtKB-KW"/>
</dbReference>
<dbReference type="PATRIC" id="fig|423471.3.peg.2867"/>
<dbReference type="EMBL" id="AESD01000450">
    <property type="protein sequence ID" value="EHJ12246.1"/>
    <property type="molecule type" value="Genomic_DNA"/>
</dbReference>
<evidence type="ECO:0000259" key="1">
    <source>
        <dbReference type="Pfam" id="PF08446"/>
    </source>
</evidence>
<dbReference type="InterPro" id="IPR013654">
    <property type="entry name" value="PAS_2"/>
</dbReference>
<organism evidence="2 3">
    <name type="scientific">Crocosphaera watsonii WH 0003</name>
    <dbReference type="NCBI Taxonomy" id="423471"/>
    <lineage>
        <taxon>Bacteria</taxon>
        <taxon>Bacillati</taxon>
        <taxon>Cyanobacteriota</taxon>
        <taxon>Cyanophyceae</taxon>
        <taxon>Oscillatoriophycideae</taxon>
        <taxon>Chroococcales</taxon>
        <taxon>Aphanothecaceae</taxon>
        <taxon>Crocosphaera</taxon>
    </lineage>
</organism>
<gene>
    <name evidence="2" type="ORF">CWATWH0003_3050</name>
</gene>
<dbReference type="RefSeq" id="WP_007311162.1">
    <property type="nucleotide sequence ID" value="NZ_AESD01000450.1"/>
</dbReference>
<dbReference type="GeneID" id="88766646"/>
<dbReference type="Gene3D" id="3.30.450.20">
    <property type="entry name" value="PAS domain"/>
    <property type="match status" value="1"/>
</dbReference>
<proteinExistence type="predicted"/>
<dbReference type="Pfam" id="PF08446">
    <property type="entry name" value="PAS_2"/>
    <property type="match status" value="1"/>
</dbReference>
<dbReference type="InterPro" id="IPR035965">
    <property type="entry name" value="PAS-like_dom_sf"/>
</dbReference>
<keyword evidence="2" id="KW-0418">Kinase</keyword>
<dbReference type="SUPFAM" id="SSF55785">
    <property type="entry name" value="PYP-like sensor domain (PAS domain)"/>
    <property type="match status" value="1"/>
</dbReference>
<dbReference type="Proteomes" id="UP000003477">
    <property type="component" value="Unassembled WGS sequence"/>
</dbReference>
<sequence length="167" mass="19020">MVLKSLKNATPEMLTEMVQDSLVLANEIQPHGVVFVLKEPLLEIIQVSDNTENFFGIAAQELLNNNLSKIFDKSALETIHNHRKREQIKSYNPLQITVNLEGKFQVFEGCLSRQREGLILELEPLSKPSSETNLSFYQLFRPCYERIKQGKTLEEVAQKIVGTNCLS</sequence>
<keyword evidence="2" id="KW-0808">Transferase</keyword>
<dbReference type="GO" id="GO:0006355">
    <property type="term" value="P:regulation of DNA-templated transcription"/>
    <property type="evidence" value="ECO:0007669"/>
    <property type="project" value="InterPro"/>
</dbReference>
<name>G5J6E8_CROWT</name>
<evidence type="ECO:0000313" key="2">
    <source>
        <dbReference type="EMBL" id="EHJ12246.1"/>
    </source>
</evidence>
<feature type="domain" description="PAS fold-2" evidence="1">
    <location>
        <begin position="24"/>
        <end position="124"/>
    </location>
</feature>
<reference evidence="2 3" key="1">
    <citation type="journal article" date="2011" name="Front. Microbiol.">
        <title>Two Strains of Crocosphaera watsonii with Highly Conserved Genomes are Distinguished by Strain-Specific Features.</title>
        <authorList>
            <person name="Bench S.R."/>
            <person name="Ilikchyan I.N."/>
            <person name="Tripp H.J."/>
            <person name="Zehr J.P."/>
        </authorList>
    </citation>
    <scope>NUCLEOTIDE SEQUENCE [LARGE SCALE GENOMIC DNA]</scope>
    <source>
        <strain evidence="2 3">WH 0003</strain>
    </source>
</reference>
<protein>
    <submittedName>
        <fullName evidence="2">Bacteriophytochrome-like protein (Light-regulated signal transduction histidine kinase)</fullName>
    </submittedName>
</protein>
<accession>G5J6E8</accession>
<comment type="caution">
    <text evidence="2">The sequence shown here is derived from an EMBL/GenBank/DDBJ whole genome shotgun (WGS) entry which is preliminary data.</text>
</comment>